<feature type="domain" description="Nudix hydrolase" evidence="5">
    <location>
        <begin position="2"/>
        <end position="134"/>
    </location>
</feature>
<dbReference type="InterPro" id="IPR015797">
    <property type="entry name" value="NUDIX_hydrolase-like_dom_sf"/>
</dbReference>
<dbReference type="InterPro" id="IPR033713">
    <property type="entry name" value="NudJ"/>
</dbReference>
<comment type="caution">
    <text evidence="6">The sequence shown here is derived from an EMBL/GenBank/DDBJ whole genome shotgun (WGS) entry which is preliminary data.</text>
</comment>
<organism evidence="6 7">
    <name type="scientific">Methylomonas koyamae</name>
    <dbReference type="NCBI Taxonomy" id="702114"/>
    <lineage>
        <taxon>Bacteria</taxon>
        <taxon>Pseudomonadati</taxon>
        <taxon>Pseudomonadota</taxon>
        <taxon>Gammaproteobacteria</taxon>
        <taxon>Methylococcales</taxon>
        <taxon>Methylococcaceae</taxon>
        <taxon>Methylomonas</taxon>
    </lineage>
</organism>
<evidence type="ECO:0000313" key="7">
    <source>
        <dbReference type="Proteomes" id="UP000077857"/>
    </source>
</evidence>
<dbReference type="PANTHER" id="PTHR43222:SF11">
    <property type="entry name" value="PHOSPHATASE NUDJ"/>
    <property type="match status" value="1"/>
</dbReference>
<name>A0A177NDA1_9GAMM</name>
<dbReference type="GO" id="GO:0017111">
    <property type="term" value="F:ribonucleoside triphosphate phosphatase activity"/>
    <property type="evidence" value="ECO:0007669"/>
    <property type="project" value="InterPro"/>
</dbReference>
<protein>
    <recommendedName>
        <fullName evidence="3 4">Phosphatase NudJ</fullName>
        <ecNumber evidence="4">3.6.1.-</ecNumber>
    </recommendedName>
</protein>
<keyword evidence="4 6" id="KW-0378">Hydrolase</keyword>
<sequence length="151" mass="17135">MVWKPHVTVAAVIEKNGRFLLVEETTAQGIAFNQPAGHLEEGEDLIAAVIREVREETAWEFQPEALIATQLWRRNPEMPSFLRFCFAGTVGNHNPGQALDDGIIGTHWLSRNEICARREQLRSPLVLTTIDEYLKGQRYPLSLLQTFLDHA</sequence>
<dbReference type="PANTHER" id="PTHR43222">
    <property type="entry name" value="NUDIX HYDROLASE 23"/>
    <property type="match status" value="1"/>
</dbReference>
<dbReference type="InterPro" id="IPR000086">
    <property type="entry name" value="NUDIX_hydrolase_dom"/>
</dbReference>
<dbReference type="Gene3D" id="3.90.79.10">
    <property type="entry name" value="Nucleoside Triphosphate Pyrophosphohydrolase"/>
    <property type="match status" value="1"/>
</dbReference>
<dbReference type="Proteomes" id="UP000077857">
    <property type="component" value="Unassembled WGS sequence"/>
</dbReference>
<comment type="similarity">
    <text evidence="1 4">Belongs to the Nudix hydrolase family. NudJ subfamily.</text>
</comment>
<evidence type="ECO:0000256" key="3">
    <source>
        <dbReference type="ARBA" id="ARBA00015552"/>
    </source>
</evidence>
<dbReference type="RefSeq" id="WP_064040546.1">
    <property type="nucleotide sequence ID" value="NZ_LUUJ01000078.1"/>
</dbReference>
<dbReference type="GO" id="GO:0017110">
    <property type="term" value="F:nucleoside diphosphate phosphatase activity"/>
    <property type="evidence" value="ECO:0007669"/>
    <property type="project" value="InterPro"/>
</dbReference>
<dbReference type="OrthoDB" id="8594221at2"/>
<evidence type="ECO:0000256" key="1">
    <source>
        <dbReference type="ARBA" id="ARBA00007608"/>
    </source>
</evidence>
<proteinExistence type="inferred from homology"/>
<accession>A0A177NDA1</accession>
<reference evidence="6 7" key="1">
    <citation type="submission" date="2016-03" db="EMBL/GenBank/DDBJ databases">
        <authorList>
            <person name="Ploux O."/>
        </authorList>
    </citation>
    <scope>NUCLEOTIDE SEQUENCE [LARGE SCALE GENOMIC DNA]</scope>
    <source>
        <strain evidence="6 7">R-45378</strain>
    </source>
</reference>
<dbReference type="PROSITE" id="PS51462">
    <property type="entry name" value="NUDIX"/>
    <property type="match status" value="1"/>
</dbReference>
<gene>
    <name evidence="4" type="primary">nudJ</name>
    <name evidence="6" type="ORF">A1507_12525</name>
</gene>
<dbReference type="EC" id="3.6.1.-" evidence="4"/>
<dbReference type="AlphaFoldDB" id="A0A177NDA1"/>
<keyword evidence="4" id="KW-0460">Magnesium</keyword>
<comment type="cofactor">
    <cofactor evidence="4">
        <name>Mg(2+)</name>
        <dbReference type="ChEBI" id="CHEBI:18420"/>
    </cofactor>
</comment>
<dbReference type="EMBL" id="LUUJ01000078">
    <property type="protein sequence ID" value="OAI16036.1"/>
    <property type="molecule type" value="Genomic_DNA"/>
</dbReference>
<evidence type="ECO:0000259" key="5">
    <source>
        <dbReference type="PROSITE" id="PS51462"/>
    </source>
</evidence>
<comment type="subunit">
    <text evidence="2 4">Monomer.</text>
</comment>
<dbReference type="SUPFAM" id="SSF55811">
    <property type="entry name" value="Nudix"/>
    <property type="match status" value="1"/>
</dbReference>
<evidence type="ECO:0000313" key="6">
    <source>
        <dbReference type="EMBL" id="OAI16036.1"/>
    </source>
</evidence>
<dbReference type="CDD" id="cd03675">
    <property type="entry name" value="NUDIX_Hydrolase"/>
    <property type="match status" value="1"/>
</dbReference>
<evidence type="ECO:0000256" key="4">
    <source>
        <dbReference type="RuleBase" id="RU364043"/>
    </source>
</evidence>
<evidence type="ECO:0000256" key="2">
    <source>
        <dbReference type="ARBA" id="ARBA00011245"/>
    </source>
</evidence>
<dbReference type="Pfam" id="PF00293">
    <property type="entry name" value="NUDIX"/>
    <property type="match status" value="1"/>
</dbReference>
<dbReference type="GO" id="GO:0004787">
    <property type="term" value="F:thiamine diphosphate phosphatase activity"/>
    <property type="evidence" value="ECO:0007669"/>
    <property type="project" value="InterPro"/>
</dbReference>